<gene>
    <name evidence="3" type="ORF">TWF481_006511</name>
</gene>
<dbReference type="Pfam" id="PF00646">
    <property type="entry name" value="F-box"/>
    <property type="match status" value="1"/>
</dbReference>
<dbReference type="SMART" id="SM00256">
    <property type="entry name" value="FBOX"/>
    <property type="match status" value="1"/>
</dbReference>
<proteinExistence type="predicted"/>
<evidence type="ECO:0000259" key="2">
    <source>
        <dbReference type="PROSITE" id="PS50181"/>
    </source>
</evidence>
<comment type="caution">
    <text evidence="3">The sequence shown here is derived from an EMBL/GenBank/DDBJ whole genome shotgun (WGS) entry which is preliminary data.</text>
</comment>
<dbReference type="EMBL" id="JAVHJL010000004">
    <property type="protein sequence ID" value="KAK6504572.1"/>
    <property type="molecule type" value="Genomic_DNA"/>
</dbReference>
<accession>A0AAV9WEG6</accession>
<dbReference type="Proteomes" id="UP001370758">
    <property type="component" value="Unassembled WGS sequence"/>
</dbReference>
<feature type="compositionally biased region" description="Polar residues" evidence="1">
    <location>
        <begin position="53"/>
        <end position="62"/>
    </location>
</feature>
<dbReference type="PROSITE" id="PS50181">
    <property type="entry name" value="FBOX"/>
    <property type="match status" value="1"/>
</dbReference>
<dbReference type="AlphaFoldDB" id="A0AAV9WEG6"/>
<evidence type="ECO:0000313" key="4">
    <source>
        <dbReference type="Proteomes" id="UP001370758"/>
    </source>
</evidence>
<name>A0AAV9WEG6_9PEZI</name>
<feature type="region of interest" description="Disordered" evidence="1">
    <location>
        <begin position="51"/>
        <end position="75"/>
    </location>
</feature>
<organism evidence="3 4">
    <name type="scientific">Arthrobotrys musiformis</name>
    <dbReference type="NCBI Taxonomy" id="47236"/>
    <lineage>
        <taxon>Eukaryota</taxon>
        <taxon>Fungi</taxon>
        <taxon>Dikarya</taxon>
        <taxon>Ascomycota</taxon>
        <taxon>Pezizomycotina</taxon>
        <taxon>Orbiliomycetes</taxon>
        <taxon>Orbiliales</taxon>
        <taxon>Orbiliaceae</taxon>
        <taxon>Arthrobotrys</taxon>
    </lineage>
</organism>
<dbReference type="InterPro" id="IPR001810">
    <property type="entry name" value="F-box_dom"/>
</dbReference>
<dbReference type="Gene3D" id="1.20.1280.50">
    <property type="match status" value="1"/>
</dbReference>
<reference evidence="3 4" key="1">
    <citation type="submission" date="2023-08" db="EMBL/GenBank/DDBJ databases">
        <authorList>
            <person name="Palmer J.M."/>
        </authorList>
    </citation>
    <scope>NUCLEOTIDE SEQUENCE [LARGE SCALE GENOMIC DNA]</scope>
    <source>
        <strain evidence="3 4">TWF481</strain>
    </source>
</reference>
<protein>
    <recommendedName>
        <fullName evidence="2">F-box domain-containing protein</fullName>
    </recommendedName>
</protein>
<dbReference type="InterPro" id="IPR036047">
    <property type="entry name" value="F-box-like_dom_sf"/>
</dbReference>
<dbReference type="SUPFAM" id="SSF81383">
    <property type="entry name" value="F-box domain"/>
    <property type="match status" value="1"/>
</dbReference>
<evidence type="ECO:0000313" key="3">
    <source>
        <dbReference type="EMBL" id="KAK6504572.1"/>
    </source>
</evidence>
<keyword evidence="4" id="KW-1185">Reference proteome</keyword>
<sequence length="273" mass="31003">MMVMMILDLPTELQEHILSFLPWRDHFPAASVCPLWLSILRTERFRRCRHHGTTTSDSSSPQAFPGDSGPEPSLSSHHLLDLGTLRLQFQRAEGVQPEMSVSMLAVSRVRGHLYNYECRLTDIGASPLLGTDFIFFQSKDRDASSLRSGGGGGAYWNVEFMPLPWTLGCDREPGIFTNPYRSSSTAPDIRIPVLKLRGDMWESREGTLRNFIEAIRGHISMVFFKNPTFTKCRLDLHFSNEIGKEKAFLVDTRVKKEEDTGTVSWVKGFFQRS</sequence>
<evidence type="ECO:0000256" key="1">
    <source>
        <dbReference type="SAM" id="MobiDB-lite"/>
    </source>
</evidence>
<feature type="domain" description="F-box" evidence="2">
    <location>
        <begin position="3"/>
        <end position="48"/>
    </location>
</feature>